<dbReference type="Pfam" id="PF13683">
    <property type="entry name" value="rve_3"/>
    <property type="match status" value="1"/>
</dbReference>
<dbReference type="InterPro" id="IPR012337">
    <property type="entry name" value="RNaseH-like_sf"/>
</dbReference>
<keyword evidence="3" id="KW-1185">Reference proteome</keyword>
<evidence type="ECO:0000313" key="3">
    <source>
        <dbReference type="Proteomes" id="UP000324143"/>
    </source>
</evidence>
<gene>
    <name evidence="2" type="ORF">FXF47_10085</name>
</gene>
<dbReference type="InterPro" id="IPR001584">
    <property type="entry name" value="Integrase_cat-core"/>
</dbReference>
<accession>A0A5D0MD41</accession>
<dbReference type="Gene3D" id="3.30.420.10">
    <property type="entry name" value="Ribonuclease H-like superfamily/Ribonuclease H"/>
    <property type="match status" value="1"/>
</dbReference>
<dbReference type="AlphaFoldDB" id="A0A5D0MD41"/>
<dbReference type="SUPFAM" id="SSF53098">
    <property type="entry name" value="Ribonuclease H-like"/>
    <property type="match status" value="1"/>
</dbReference>
<dbReference type="PROSITE" id="PS50994">
    <property type="entry name" value="INTEGRASE"/>
    <property type="match status" value="1"/>
</dbReference>
<proteinExistence type="predicted"/>
<name>A0A5D0MD41_9BACT</name>
<protein>
    <submittedName>
        <fullName evidence="2">Transposase</fullName>
    </submittedName>
</protein>
<reference evidence="2" key="1">
    <citation type="submission" date="2019-08" db="EMBL/GenBank/DDBJ databases">
        <title>Genomic characterization of a novel candidate phylum (ARYD3) from a high temperature, high salinity tertiary oil reservoir in north central Oklahoma, USA.</title>
        <authorList>
            <person name="Youssef N.H."/>
            <person name="Yadav A."/>
            <person name="Elshahed M.S."/>
        </authorList>
    </citation>
    <scope>NUCLEOTIDE SEQUENCE [LARGE SCALE GENOMIC DNA]</scope>
    <source>
        <strain evidence="2">ARYD3</strain>
    </source>
</reference>
<evidence type="ECO:0000259" key="1">
    <source>
        <dbReference type="PROSITE" id="PS50994"/>
    </source>
</evidence>
<evidence type="ECO:0000313" key="2">
    <source>
        <dbReference type="EMBL" id="TYB30272.1"/>
    </source>
</evidence>
<sequence length="87" mass="10466">MEELGIMHEFGIRHNPDSQAYIEAQHSNIQREFMALNTFKNVEDVFVKYQVYMYFYHYLRPHGSLNYKTPMAYKEMGNNSKIIIVKR</sequence>
<dbReference type="EMBL" id="VSIX01000158">
    <property type="protein sequence ID" value="TYB30272.1"/>
    <property type="molecule type" value="Genomic_DNA"/>
</dbReference>
<comment type="caution">
    <text evidence="2">The sequence shown here is derived from an EMBL/GenBank/DDBJ whole genome shotgun (WGS) entry which is preliminary data.</text>
</comment>
<dbReference type="Proteomes" id="UP000324143">
    <property type="component" value="Unassembled WGS sequence"/>
</dbReference>
<feature type="domain" description="Integrase catalytic" evidence="1">
    <location>
        <begin position="1"/>
        <end position="78"/>
    </location>
</feature>
<dbReference type="GO" id="GO:0015074">
    <property type="term" value="P:DNA integration"/>
    <property type="evidence" value="ECO:0007669"/>
    <property type="project" value="InterPro"/>
</dbReference>
<dbReference type="InterPro" id="IPR036397">
    <property type="entry name" value="RNaseH_sf"/>
</dbReference>
<dbReference type="GO" id="GO:0003676">
    <property type="term" value="F:nucleic acid binding"/>
    <property type="evidence" value="ECO:0007669"/>
    <property type="project" value="InterPro"/>
</dbReference>
<organism evidence="2 3">
    <name type="scientific">Candidatus Mcinerneyibacterium aminivorans</name>
    <dbReference type="NCBI Taxonomy" id="2703815"/>
    <lineage>
        <taxon>Bacteria</taxon>
        <taxon>Candidatus Macinerneyibacteriota</taxon>
        <taxon>Candidatus Mcinerneyibacteria</taxon>
        <taxon>Candidatus Mcinerneyibacteriales</taxon>
        <taxon>Candidatus Mcinerneyibacteriaceae</taxon>
        <taxon>Candidatus Mcinerneyibacterium</taxon>
    </lineage>
</organism>